<keyword evidence="2" id="KW-1185">Reference proteome</keyword>
<evidence type="ECO:0000313" key="2">
    <source>
        <dbReference type="Proteomes" id="UP001629235"/>
    </source>
</evidence>
<comment type="caution">
    <text evidence="1">The sequence shown here is derived from an EMBL/GenBank/DDBJ whole genome shotgun (WGS) entry which is preliminary data.</text>
</comment>
<organism evidence="1 2">
    <name type="scientific">Paraburkholderia rhynchosiae</name>
    <dbReference type="NCBI Taxonomy" id="487049"/>
    <lineage>
        <taxon>Bacteria</taxon>
        <taxon>Pseudomonadati</taxon>
        <taxon>Pseudomonadota</taxon>
        <taxon>Betaproteobacteria</taxon>
        <taxon>Burkholderiales</taxon>
        <taxon>Burkholderiaceae</taxon>
        <taxon>Paraburkholderia</taxon>
    </lineage>
</organism>
<dbReference type="EMBL" id="JAQQDW010000243">
    <property type="protein sequence ID" value="MFM0109472.1"/>
    <property type="molecule type" value="Genomic_DNA"/>
</dbReference>
<protein>
    <submittedName>
        <fullName evidence="1">Uncharacterized protein</fullName>
    </submittedName>
</protein>
<evidence type="ECO:0000313" key="1">
    <source>
        <dbReference type="EMBL" id="MFM0109472.1"/>
    </source>
</evidence>
<sequence>MLIDKLVIDQHFRHQDRLGHMLMALTYNPDAIGIGLDEDTAAFIGPDQKLQVMGTGGITVVDTSRLQHSAIHPDRRHAPVSMIGLHLDILVEGNAYDMSAHLASIGR</sequence>
<gene>
    <name evidence="1" type="ORF">PQR01_40510</name>
</gene>
<dbReference type="Proteomes" id="UP001629235">
    <property type="component" value="Unassembled WGS sequence"/>
</dbReference>
<accession>A0ACC7NPQ5</accession>
<proteinExistence type="predicted"/>
<name>A0ACC7NPQ5_9BURK</name>
<reference evidence="1 2" key="1">
    <citation type="journal article" date="2024" name="Chem. Sci.">
        <title>Discovery of megapolipeptins by genome mining of a Burkholderiales bacteria collection.</title>
        <authorList>
            <person name="Paulo B.S."/>
            <person name="Recchia M.J.J."/>
            <person name="Lee S."/>
            <person name="Fergusson C.H."/>
            <person name="Romanowski S.B."/>
            <person name="Hernandez A."/>
            <person name="Krull N."/>
            <person name="Liu D.Y."/>
            <person name="Cavanagh H."/>
            <person name="Bos A."/>
            <person name="Gray C.A."/>
            <person name="Murphy B.T."/>
            <person name="Linington R.G."/>
            <person name="Eustaquio A.S."/>
        </authorList>
    </citation>
    <scope>NUCLEOTIDE SEQUENCE [LARGE SCALE GENOMIC DNA]</scope>
    <source>
        <strain evidence="1 2">RL18-126-BIB-B</strain>
    </source>
</reference>